<evidence type="ECO:0000256" key="2">
    <source>
        <dbReference type="ARBA" id="ARBA00022771"/>
    </source>
</evidence>
<dbReference type="AlphaFoldDB" id="A0A5B0R9U6"/>
<feature type="compositionally biased region" description="Polar residues" evidence="5">
    <location>
        <begin position="35"/>
        <end position="47"/>
    </location>
</feature>
<keyword evidence="2 4" id="KW-0863">Zinc-finger</keyword>
<dbReference type="PROSITE" id="PS50089">
    <property type="entry name" value="ZF_RING_2"/>
    <property type="match status" value="1"/>
</dbReference>
<accession>A0A5B0R9U6</accession>
<gene>
    <name evidence="7" type="ORF">PGTUg99_026503</name>
</gene>
<comment type="caution">
    <text evidence="7">The sequence shown here is derived from an EMBL/GenBank/DDBJ whole genome shotgun (WGS) entry which is preliminary data.</text>
</comment>
<dbReference type="PANTHER" id="PTHR45798">
    <property type="entry name" value="RING-H2 FINGER PROTEIN ATL61-RELATED-RELATED"/>
    <property type="match status" value="1"/>
</dbReference>
<organism evidence="7 8">
    <name type="scientific">Puccinia graminis f. sp. tritici</name>
    <dbReference type="NCBI Taxonomy" id="56615"/>
    <lineage>
        <taxon>Eukaryota</taxon>
        <taxon>Fungi</taxon>
        <taxon>Dikarya</taxon>
        <taxon>Basidiomycota</taxon>
        <taxon>Pucciniomycotina</taxon>
        <taxon>Pucciniomycetes</taxon>
        <taxon>Pucciniales</taxon>
        <taxon>Pucciniaceae</taxon>
        <taxon>Puccinia</taxon>
    </lineage>
</organism>
<evidence type="ECO:0000313" key="7">
    <source>
        <dbReference type="EMBL" id="KAA1122088.1"/>
    </source>
</evidence>
<sequence length="324" mass="35811">MTTNPTPSDSESSADQSGASPGGVPLVEESVEPRASSTPEPQVNPEQNEAPPSPQTPHADHAFGEDWIQLPDEFNSGIMALLGQLQGPLELELDEAGGPRLPEGQDEPAFAQNALELVRLLEAMPQAAPAQPAQIDESAWVEMLQTLTPEQRLIVEGFENRTITVRRELVNSPAQDNNRMVALREFLDHLEELRRILANLPRGTARMIERFYAEAHREIDRLMDNPDLIAAARQNIDPLLDSLINTNLTSLSSDVPQHDSTKCTVCLEEYAESDVIVVLPCHPTHHFDRRCIHDWLQTLVPGPPTCPNCRAPIVFQHDPAPSPQ</sequence>
<evidence type="ECO:0000256" key="1">
    <source>
        <dbReference type="ARBA" id="ARBA00022723"/>
    </source>
</evidence>
<dbReference type="InterPro" id="IPR001841">
    <property type="entry name" value="Znf_RING"/>
</dbReference>
<evidence type="ECO:0000259" key="6">
    <source>
        <dbReference type="PROSITE" id="PS50089"/>
    </source>
</evidence>
<dbReference type="GO" id="GO:0008270">
    <property type="term" value="F:zinc ion binding"/>
    <property type="evidence" value="ECO:0007669"/>
    <property type="project" value="UniProtKB-KW"/>
</dbReference>
<dbReference type="EMBL" id="VDEP01000236">
    <property type="protein sequence ID" value="KAA1122088.1"/>
    <property type="molecule type" value="Genomic_DNA"/>
</dbReference>
<dbReference type="Proteomes" id="UP000325313">
    <property type="component" value="Unassembled WGS sequence"/>
</dbReference>
<evidence type="ECO:0000256" key="3">
    <source>
        <dbReference type="ARBA" id="ARBA00022833"/>
    </source>
</evidence>
<protein>
    <recommendedName>
        <fullName evidence="6">RING-type domain-containing protein</fullName>
    </recommendedName>
</protein>
<keyword evidence="1" id="KW-0479">Metal-binding</keyword>
<dbReference type="InterPro" id="IPR013083">
    <property type="entry name" value="Znf_RING/FYVE/PHD"/>
</dbReference>
<reference evidence="7 8" key="1">
    <citation type="submission" date="2019-05" db="EMBL/GenBank/DDBJ databases">
        <title>Emergence of the Ug99 lineage of the wheat stem rust pathogen through somatic hybridization.</title>
        <authorList>
            <person name="Li F."/>
            <person name="Upadhyaya N.M."/>
            <person name="Sperschneider J."/>
            <person name="Matny O."/>
            <person name="Nguyen-Phuc H."/>
            <person name="Mago R."/>
            <person name="Raley C."/>
            <person name="Miller M.E."/>
            <person name="Silverstein K.A.T."/>
            <person name="Henningsen E."/>
            <person name="Hirsch C.D."/>
            <person name="Visser B."/>
            <person name="Pretorius Z.A."/>
            <person name="Steffenson B.J."/>
            <person name="Schwessinger B."/>
            <person name="Dodds P.N."/>
            <person name="Figueroa M."/>
        </authorList>
    </citation>
    <scope>NUCLEOTIDE SEQUENCE [LARGE SCALE GENOMIC DNA]</scope>
    <source>
        <strain evidence="7 8">Ug99</strain>
    </source>
</reference>
<keyword evidence="3" id="KW-0862">Zinc</keyword>
<evidence type="ECO:0000256" key="4">
    <source>
        <dbReference type="PROSITE-ProRule" id="PRU00175"/>
    </source>
</evidence>
<dbReference type="SUPFAM" id="SSF57850">
    <property type="entry name" value="RING/U-box"/>
    <property type="match status" value="1"/>
</dbReference>
<dbReference type="InterPro" id="IPR052788">
    <property type="entry name" value="RING-type_E3_ligase_ATL"/>
</dbReference>
<evidence type="ECO:0000313" key="8">
    <source>
        <dbReference type="Proteomes" id="UP000325313"/>
    </source>
</evidence>
<name>A0A5B0R9U6_PUCGR</name>
<evidence type="ECO:0000256" key="5">
    <source>
        <dbReference type="SAM" id="MobiDB-lite"/>
    </source>
</evidence>
<dbReference type="PANTHER" id="PTHR45798:SF97">
    <property type="entry name" value="ALCOHOL-SENSITIVE RING FINGER PROTEIN 1"/>
    <property type="match status" value="1"/>
</dbReference>
<dbReference type="Gene3D" id="3.30.40.10">
    <property type="entry name" value="Zinc/RING finger domain, C3HC4 (zinc finger)"/>
    <property type="match status" value="1"/>
</dbReference>
<feature type="domain" description="RING-type" evidence="6">
    <location>
        <begin position="263"/>
        <end position="310"/>
    </location>
</feature>
<feature type="region of interest" description="Disordered" evidence="5">
    <location>
        <begin position="1"/>
        <end position="61"/>
    </location>
</feature>
<feature type="compositionally biased region" description="Polar residues" evidence="5">
    <location>
        <begin position="1"/>
        <end position="19"/>
    </location>
</feature>
<proteinExistence type="predicted"/>
<dbReference type="Pfam" id="PF13639">
    <property type="entry name" value="zf-RING_2"/>
    <property type="match status" value="1"/>
</dbReference>